<evidence type="ECO:0000313" key="2">
    <source>
        <dbReference type="Proteomes" id="UP001060170"/>
    </source>
</evidence>
<comment type="caution">
    <text evidence="1">The sequence shown here is derived from an EMBL/GenBank/DDBJ whole genome shotgun (WGS) entry which is preliminary data.</text>
</comment>
<keyword evidence="2" id="KW-1185">Reference proteome</keyword>
<dbReference type="EMBL" id="CM045874">
    <property type="protein sequence ID" value="KAI7945255.1"/>
    <property type="molecule type" value="Genomic_DNA"/>
</dbReference>
<gene>
    <name evidence="1" type="ORF">MJO28_010950</name>
</gene>
<name>A0ACC0E5X5_9BASI</name>
<protein>
    <submittedName>
        <fullName evidence="1">Uncharacterized protein</fullName>
    </submittedName>
</protein>
<reference evidence="2" key="1">
    <citation type="journal article" date="2018" name="BMC Genomics">
        <title>Genomic insights into host adaptation between the wheat stripe rust pathogen (Puccinia striiformis f. sp. tritici) and the barley stripe rust pathogen (Puccinia striiformis f. sp. hordei).</title>
        <authorList>
            <person name="Xia C."/>
            <person name="Wang M."/>
            <person name="Yin C."/>
            <person name="Cornejo O.E."/>
            <person name="Hulbert S.H."/>
            <person name="Chen X."/>
        </authorList>
    </citation>
    <scope>NUCLEOTIDE SEQUENCE [LARGE SCALE GENOMIC DNA]</scope>
    <source>
        <strain evidence="2">93-210</strain>
    </source>
</reference>
<reference evidence="1 2" key="3">
    <citation type="journal article" date="2022" name="Microbiol. Spectr.">
        <title>Folding features and dynamics of 3D genome architecture in plant fungal pathogens.</title>
        <authorList>
            <person name="Xia C."/>
        </authorList>
    </citation>
    <scope>NUCLEOTIDE SEQUENCE [LARGE SCALE GENOMIC DNA]</scope>
    <source>
        <strain evidence="1 2">93-210</strain>
    </source>
</reference>
<dbReference type="Proteomes" id="UP001060170">
    <property type="component" value="Chromosome 10"/>
</dbReference>
<accession>A0ACC0E5X5</accession>
<reference evidence="2" key="2">
    <citation type="journal article" date="2018" name="Mol. Plant Microbe Interact.">
        <title>Genome sequence resources for the wheat stripe rust pathogen (Puccinia striiformis f. sp. tritici) and the barley stripe rust pathogen (Puccinia striiformis f. sp. hordei).</title>
        <authorList>
            <person name="Xia C."/>
            <person name="Wang M."/>
            <person name="Yin C."/>
            <person name="Cornejo O.E."/>
            <person name="Hulbert S.H."/>
            <person name="Chen X."/>
        </authorList>
    </citation>
    <scope>NUCLEOTIDE SEQUENCE [LARGE SCALE GENOMIC DNA]</scope>
    <source>
        <strain evidence="2">93-210</strain>
    </source>
</reference>
<sequence>MSESAFKNHAEEIQRKIQKSQLDLGQIANGQSSSSQFRSTSGSHDPPRIMSYNTVLAPSTTSSEIIDTFKWSPISFEFVHQHALAVMVQAVLGSLLDGRSEKNINNFLKAEIEKVKMSSQYKTSEMNAILKQIPETLQTSAGKLGLNSAVISMVCCPDCFALYPLPQNPKADSEPESVSKVALASQPISEAKSTPALGAESAPASQPQPAKCPAPTSDTTRTSKLEESTNSTDVKNCLALFYSSSKTYLKALGGGPSPRCAAQLFRNNGKPIRLFSYHPLQTWLARVLWRPKFEDLLDSPLKRSPWSPNINHMDDVWDGSVWNTFRDPSNPGSIYTSASGNLVFSLNVDWFNPYRSNRKQASIGTIALVCLNLPPWDRYKEENIYIYSILPGPSEPSLDEMNNVLKPLIDELQMFYRGIQFNQTFRHRNGRVIKAVVFPLIADLPALRKTAGFSGHSANFFCSFCALSLKDIECIDPRLFPPRIHEDHMRHSTNWKNAKDHSEREIIFNSHGVRYSILNSLPYWRPIKYCSIDLMHALLLGDVKDYCVTYLQLPEAGDILKKAREKRENWALRTQNDDVFSMLDTPLSGAHSKRPLETDSKNSERDIDGVTHQIPLPTKDKVKRLKKKPNEPAAPSDPIKQVIGPRQSSISQVHVNTKLRQTRYNLRARPRQHFSESAVPAGNQTTDQVPNQHPPGTDPPAIAASTSADRYEASCDSSYRTASVRFDSPAPSSNLSQVDNTSCSNSALLSDRLQTPNANPDNPHPPSDTSTEKGSQCKSRIQGQVGTDSNKKGKSINFKGKSTDKTSQAISKEDRRLLAAKRKAKFVEKRREAAELKQRIIEEKKRQQALWPKISEEELEALQLAIQNIEVPTSITRVPKLIGIAGNRTLKAAEWHVLLCVYFPLVLVPLWFFGTKNPNQQVLLESMASLIGITNILSARSISNRDGSNVQDLLMSYRKLLSDHWVASETKPNLHISQHFPQVISRFGPPASMAAWAQERLNGILGKIPTNTHLSDMNTTILSKWNMKSQLLSLLRDHSGLFDKLPMDLMKVFLKQQSDVKGSQKNLSANYLSKLAQHILDSDHLDMKNSSLNPSPAVTFFPSTTLDKRKYSILSKHEGNATICFAHENHLAFGQIQEIFASKQFDDRMFFVVSPFKRLDSLPLERDPYRSYPNLNSALLSLTIEENIVIDDTLLQGHAVILKNKPGTFRIDTATCCAVALTLEISTVGDTDQMVE</sequence>
<evidence type="ECO:0000313" key="1">
    <source>
        <dbReference type="EMBL" id="KAI7945255.1"/>
    </source>
</evidence>
<organism evidence="1 2">
    <name type="scientific">Puccinia striiformis f. sp. tritici</name>
    <dbReference type="NCBI Taxonomy" id="168172"/>
    <lineage>
        <taxon>Eukaryota</taxon>
        <taxon>Fungi</taxon>
        <taxon>Dikarya</taxon>
        <taxon>Basidiomycota</taxon>
        <taxon>Pucciniomycotina</taxon>
        <taxon>Pucciniomycetes</taxon>
        <taxon>Pucciniales</taxon>
        <taxon>Pucciniaceae</taxon>
        <taxon>Puccinia</taxon>
    </lineage>
</organism>
<proteinExistence type="predicted"/>